<protein>
    <submittedName>
        <fullName evidence="2">Uncharacterized protein</fullName>
    </submittedName>
</protein>
<feature type="transmembrane region" description="Helical" evidence="1">
    <location>
        <begin position="40"/>
        <end position="60"/>
    </location>
</feature>
<gene>
    <name evidence="2" type="ORF">Metli_0284</name>
</gene>
<proteinExistence type="predicted"/>
<dbReference type="AlphaFoldDB" id="J0RXJ4"/>
<keyword evidence="1" id="KW-1133">Transmembrane helix</keyword>
<dbReference type="OrthoDB" id="111450at2157"/>
<evidence type="ECO:0000256" key="1">
    <source>
        <dbReference type="SAM" id="Phobius"/>
    </source>
</evidence>
<feature type="transmembrane region" description="Helical" evidence="1">
    <location>
        <begin position="14"/>
        <end position="34"/>
    </location>
</feature>
<keyword evidence="3" id="KW-1185">Reference proteome</keyword>
<sequence length="206" mass="22978">MKTKMHDFAGRHPWIKPAVVIGLVSFCVALEVLIHAYLNIAVAFTHIFYLPIVIAGIWYYKKAVVIALLLGAMHIAVEYFTMGFVFEPAALVRAAMFVVVAFVIGSLSESKDLFAAERERKHKALVGFIAEVGLRIKTPMSVIRENLGEIGRGIETGEMEKEEVLAALQVQISHAEKILATLRELNQGVVDEQKDIPESYRDLLTR</sequence>
<organism evidence="2 3">
    <name type="scientific">Methanofollis liminatans DSM 4140</name>
    <dbReference type="NCBI Taxonomy" id="28892"/>
    <lineage>
        <taxon>Archaea</taxon>
        <taxon>Methanobacteriati</taxon>
        <taxon>Methanobacteriota</taxon>
        <taxon>Stenosarchaea group</taxon>
        <taxon>Methanomicrobia</taxon>
        <taxon>Methanomicrobiales</taxon>
        <taxon>Methanomicrobiaceae</taxon>
        <taxon>Methanofollis</taxon>
    </lineage>
</organism>
<dbReference type="RefSeq" id="WP_004037339.1">
    <property type="nucleotide sequence ID" value="NZ_CM001555.1"/>
</dbReference>
<dbReference type="STRING" id="28892.Metli_0284"/>
<evidence type="ECO:0000313" key="2">
    <source>
        <dbReference type="EMBL" id="EJG06256.1"/>
    </source>
</evidence>
<reference evidence="2 3" key="1">
    <citation type="submission" date="2011-08" db="EMBL/GenBank/DDBJ databases">
        <title>The complete genome of Methanofollis liminatans DSM 4140.</title>
        <authorList>
            <consortium name="US DOE Joint Genome Institute (JGI-PGF)"/>
            <person name="Lucas S."/>
            <person name="Han J."/>
            <person name="Lapidus A."/>
            <person name="Bruce D."/>
            <person name="Goodwin L."/>
            <person name="Pitluck S."/>
            <person name="Peters L."/>
            <person name="Kyrpides N."/>
            <person name="Mavromatis K."/>
            <person name="Ivanova N."/>
            <person name="Mikhailova N."/>
            <person name="Lu M."/>
            <person name="Detter J.C."/>
            <person name="Tapia R."/>
            <person name="Han C."/>
            <person name="Land M."/>
            <person name="Hauser L."/>
            <person name="Markowitz V."/>
            <person name="Cheng J.-F."/>
            <person name="Hugenholtz P."/>
            <person name="Woyke T."/>
            <person name="Wu D."/>
            <person name="Spring S."/>
            <person name="Schuler E."/>
            <person name="Brambilla E."/>
            <person name="Klenk H.-P."/>
            <person name="Eisen J.A."/>
        </authorList>
    </citation>
    <scope>NUCLEOTIDE SEQUENCE [LARGE SCALE GENOMIC DNA]</scope>
    <source>
        <strain evidence="2 3">DSM 4140</strain>
    </source>
</reference>
<feature type="transmembrane region" description="Helical" evidence="1">
    <location>
        <begin position="65"/>
        <end position="84"/>
    </location>
</feature>
<keyword evidence="1" id="KW-0472">Membrane</keyword>
<keyword evidence="1" id="KW-0812">Transmembrane</keyword>
<name>J0RXJ4_9EURY</name>
<dbReference type="HOGENOM" id="CLU_1329478_0_0_2"/>
<accession>J0RXJ4</accession>
<dbReference type="EMBL" id="CM001555">
    <property type="protein sequence ID" value="EJG06256.1"/>
    <property type="molecule type" value="Genomic_DNA"/>
</dbReference>
<feature type="transmembrane region" description="Helical" evidence="1">
    <location>
        <begin position="90"/>
        <end position="108"/>
    </location>
</feature>
<evidence type="ECO:0000313" key="3">
    <source>
        <dbReference type="Proteomes" id="UP000005095"/>
    </source>
</evidence>
<dbReference type="Proteomes" id="UP000005095">
    <property type="component" value="Chromosome"/>
</dbReference>